<dbReference type="Proteomes" id="UP000001369">
    <property type="component" value="Chromosome"/>
</dbReference>
<dbReference type="STRING" id="204536.SULAZ_0466"/>
<keyword evidence="5" id="KW-0479">Metal-binding</keyword>
<dbReference type="eggNOG" id="COG0212">
    <property type="taxonomic scope" value="Bacteria"/>
</dbReference>
<dbReference type="GO" id="GO:0009396">
    <property type="term" value="P:folic acid-containing compound biosynthetic process"/>
    <property type="evidence" value="ECO:0007669"/>
    <property type="project" value="TreeGrafter"/>
</dbReference>
<proteinExistence type="inferred from homology"/>
<comment type="similarity">
    <text evidence="1 5">Belongs to the 5-formyltetrahydrofolate cyclo-ligase family.</text>
</comment>
<evidence type="ECO:0000313" key="6">
    <source>
        <dbReference type="EMBL" id="ACN98831.1"/>
    </source>
</evidence>
<evidence type="ECO:0000256" key="3">
    <source>
        <dbReference type="ARBA" id="ARBA00022840"/>
    </source>
</evidence>
<comment type="catalytic activity">
    <reaction evidence="5">
        <text>(6S)-5-formyl-5,6,7,8-tetrahydrofolate + ATP = (6R)-5,10-methenyltetrahydrofolate + ADP + phosphate</text>
        <dbReference type="Rhea" id="RHEA:10488"/>
        <dbReference type="ChEBI" id="CHEBI:30616"/>
        <dbReference type="ChEBI" id="CHEBI:43474"/>
        <dbReference type="ChEBI" id="CHEBI:57455"/>
        <dbReference type="ChEBI" id="CHEBI:57457"/>
        <dbReference type="ChEBI" id="CHEBI:456216"/>
        <dbReference type="EC" id="6.3.3.2"/>
    </reaction>
</comment>
<keyword evidence="5" id="KW-0460">Magnesium</keyword>
<evidence type="ECO:0000256" key="4">
    <source>
        <dbReference type="PIRSR" id="PIRSR006806-1"/>
    </source>
</evidence>
<evidence type="ECO:0000256" key="2">
    <source>
        <dbReference type="ARBA" id="ARBA00022741"/>
    </source>
</evidence>
<dbReference type="InterPro" id="IPR037171">
    <property type="entry name" value="NagB/RpiA_transferase-like"/>
</dbReference>
<evidence type="ECO:0000256" key="5">
    <source>
        <dbReference type="RuleBase" id="RU361279"/>
    </source>
</evidence>
<feature type="binding site" evidence="4">
    <location>
        <position position="51"/>
    </location>
    <ligand>
        <name>substrate</name>
    </ligand>
</feature>
<dbReference type="GO" id="GO:0030272">
    <property type="term" value="F:5-formyltetrahydrofolate cyclo-ligase activity"/>
    <property type="evidence" value="ECO:0007669"/>
    <property type="project" value="UniProtKB-EC"/>
</dbReference>
<reference evidence="6 7" key="1">
    <citation type="journal article" date="2009" name="J. Bacteriol.">
        <title>Complete and draft genome sequences of six members of the Aquificales.</title>
        <authorList>
            <person name="Reysenbach A.L."/>
            <person name="Hamamura N."/>
            <person name="Podar M."/>
            <person name="Griffiths E."/>
            <person name="Ferreira S."/>
            <person name="Hochstein R."/>
            <person name="Heidelberg J."/>
            <person name="Johnson J."/>
            <person name="Mead D."/>
            <person name="Pohorille A."/>
            <person name="Sarmiento M."/>
            <person name="Schweighofer K."/>
            <person name="Seshadri R."/>
            <person name="Voytek M.A."/>
        </authorList>
    </citation>
    <scope>NUCLEOTIDE SEQUENCE [LARGE SCALE GENOMIC DNA]</scope>
    <source>
        <strain evidence="7">Az-Fu1 / DSM 15241 / OCM 825</strain>
    </source>
</reference>
<dbReference type="RefSeq" id="WP_012674152.1">
    <property type="nucleotide sequence ID" value="NC_012438.1"/>
</dbReference>
<gene>
    <name evidence="6" type="ordered locus">SULAZ_0466</name>
</gene>
<dbReference type="KEGG" id="saf:SULAZ_0466"/>
<dbReference type="SUPFAM" id="SSF100950">
    <property type="entry name" value="NagB/RpiA/CoA transferase-like"/>
    <property type="match status" value="1"/>
</dbReference>
<dbReference type="GO" id="GO:0046872">
    <property type="term" value="F:metal ion binding"/>
    <property type="evidence" value="ECO:0007669"/>
    <property type="project" value="UniProtKB-KW"/>
</dbReference>
<dbReference type="EMBL" id="CP001229">
    <property type="protein sequence ID" value="ACN98831.1"/>
    <property type="molecule type" value="Genomic_DNA"/>
</dbReference>
<feature type="binding site" evidence="4">
    <location>
        <begin position="125"/>
        <end position="133"/>
    </location>
    <ligand>
        <name>ATP</name>
        <dbReference type="ChEBI" id="CHEBI:30616"/>
    </ligand>
</feature>
<dbReference type="PIRSF" id="PIRSF006806">
    <property type="entry name" value="FTHF_cligase"/>
    <property type="match status" value="1"/>
</dbReference>
<dbReference type="HOGENOM" id="CLU_066245_0_2_0"/>
<evidence type="ECO:0000313" key="7">
    <source>
        <dbReference type="Proteomes" id="UP000001369"/>
    </source>
</evidence>
<keyword evidence="3 4" id="KW-0067">ATP-binding</keyword>
<keyword evidence="6" id="KW-0436">Ligase</keyword>
<comment type="cofactor">
    <cofactor evidence="5">
        <name>Mg(2+)</name>
        <dbReference type="ChEBI" id="CHEBI:18420"/>
    </cofactor>
</comment>
<dbReference type="PANTHER" id="PTHR23407">
    <property type="entry name" value="ATPASE INHIBITOR/5-FORMYLTETRAHYDROFOLATE CYCLO-LIGASE"/>
    <property type="match status" value="1"/>
</dbReference>
<accession>C1DTM1</accession>
<organism evidence="6 7">
    <name type="scientific">Sulfurihydrogenibium azorense (strain DSM 15241 / OCM 825 / Az-Fu1)</name>
    <dbReference type="NCBI Taxonomy" id="204536"/>
    <lineage>
        <taxon>Bacteria</taxon>
        <taxon>Pseudomonadati</taxon>
        <taxon>Aquificota</taxon>
        <taxon>Aquificia</taxon>
        <taxon>Aquificales</taxon>
        <taxon>Hydrogenothermaceae</taxon>
        <taxon>Sulfurihydrogenibium</taxon>
    </lineage>
</organism>
<evidence type="ECO:0000256" key="1">
    <source>
        <dbReference type="ARBA" id="ARBA00010638"/>
    </source>
</evidence>
<dbReference type="PANTHER" id="PTHR23407:SF1">
    <property type="entry name" value="5-FORMYLTETRAHYDROFOLATE CYCLO-LIGASE"/>
    <property type="match status" value="1"/>
</dbReference>
<dbReference type="Pfam" id="PF01812">
    <property type="entry name" value="5-FTHF_cyc-lig"/>
    <property type="match status" value="1"/>
</dbReference>
<keyword evidence="2 4" id="KW-0547">Nucleotide-binding</keyword>
<keyword evidence="7" id="KW-1185">Reference proteome</keyword>
<dbReference type="InterPro" id="IPR002698">
    <property type="entry name" value="FTHF_cligase"/>
</dbReference>
<protein>
    <recommendedName>
        <fullName evidence="5">5-formyltetrahydrofolate cyclo-ligase</fullName>
        <ecNumber evidence="5">6.3.3.2</ecNumber>
    </recommendedName>
</protein>
<dbReference type="NCBIfam" id="TIGR02727">
    <property type="entry name" value="MTHFS_bact"/>
    <property type="match status" value="1"/>
</dbReference>
<feature type="binding site" evidence="4">
    <location>
        <begin position="2"/>
        <end position="6"/>
    </location>
    <ligand>
        <name>ATP</name>
        <dbReference type="ChEBI" id="CHEBI:30616"/>
    </ligand>
</feature>
<dbReference type="OrthoDB" id="9801938at2"/>
<dbReference type="GO" id="GO:0005524">
    <property type="term" value="F:ATP binding"/>
    <property type="evidence" value="ECO:0007669"/>
    <property type="project" value="UniProtKB-KW"/>
</dbReference>
<dbReference type="GO" id="GO:0035999">
    <property type="term" value="P:tetrahydrofolate interconversion"/>
    <property type="evidence" value="ECO:0007669"/>
    <property type="project" value="TreeGrafter"/>
</dbReference>
<name>C1DTM1_SULAA</name>
<sequence>MKEELRKKILAKREIYPNWQEDSHKIINNFLLKLDLSNFKTFMLYYPHKKEVDTTVLIKKLLQERKTVVLPKVSGQDIKPTIIKELDNLIVGYAGIKEPVGFQINPKEIDLIVVPAVAYDKEGYRIGYGKGYYDRFLPKLRKDSLKIGFCYDFQLLEKVPHEPHDFRVDLIITPTQILKTKKEEVK</sequence>
<dbReference type="InterPro" id="IPR024185">
    <property type="entry name" value="FTHF_cligase-like_sf"/>
</dbReference>
<dbReference type="EC" id="6.3.3.2" evidence="5"/>
<dbReference type="Gene3D" id="3.40.50.10420">
    <property type="entry name" value="NagB/RpiA/CoA transferase-like"/>
    <property type="match status" value="1"/>
</dbReference>
<dbReference type="AlphaFoldDB" id="C1DTM1"/>